<keyword evidence="4" id="KW-1185">Reference proteome</keyword>
<feature type="region of interest" description="Disordered" evidence="1">
    <location>
        <begin position="77"/>
        <end position="100"/>
    </location>
</feature>
<feature type="transmembrane region" description="Helical" evidence="2">
    <location>
        <begin position="48"/>
        <end position="70"/>
    </location>
</feature>
<feature type="transmembrane region" description="Helical" evidence="2">
    <location>
        <begin position="21"/>
        <end position="42"/>
    </location>
</feature>
<dbReference type="GeneID" id="97386525"/>
<organism evidence="3 4">
    <name type="scientific">Streptomyces prasinosporus</name>
    <dbReference type="NCBI Taxonomy" id="68256"/>
    <lineage>
        <taxon>Bacteria</taxon>
        <taxon>Bacillati</taxon>
        <taxon>Actinomycetota</taxon>
        <taxon>Actinomycetes</taxon>
        <taxon>Kitasatosporales</taxon>
        <taxon>Streptomycetaceae</taxon>
        <taxon>Streptomyces</taxon>
        <taxon>Streptomyces albogriseolus group</taxon>
    </lineage>
</organism>
<keyword evidence="2" id="KW-0812">Transmembrane</keyword>
<dbReference type="RefSeq" id="WP_193457097.1">
    <property type="nucleotide sequence ID" value="NZ_BAAAXF010000082.1"/>
</dbReference>
<evidence type="ECO:0000313" key="3">
    <source>
        <dbReference type="EMBL" id="GAA3505481.1"/>
    </source>
</evidence>
<evidence type="ECO:0000256" key="1">
    <source>
        <dbReference type="SAM" id="MobiDB-lite"/>
    </source>
</evidence>
<name>A0ABP6UGW9_9ACTN</name>
<evidence type="ECO:0000313" key="4">
    <source>
        <dbReference type="Proteomes" id="UP001501455"/>
    </source>
</evidence>
<evidence type="ECO:0000256" key="2">
    <source>
        <dbReference type="SAM" id="Phobius"/>
    </source>
</evidence>
<keyword evidence="2" id="KW-1133">Transmembrane helix</keyword>
<sequence>MAPKKSERTQLTRAVRQLRRIRSFYAAAMVLWAGSAALTGWQAAGSRQLWVCVLLLAVFAALYITATVALRRLAVPATAGRAQRHATPPTVSNAGRHAPA</sequence>
<gene>
    <name evidence="3" type="ORF">GCM10019016_125940</name>
</gene>
<dbReference type="EMBL" id="BAAAXF010000082">
    <property type="protein sequence ID" value="GAA3505481.1"/>
    <property type="molecule type" value="Genomic_DNA"/>
</dbReference>
<proteinExistence type="predicted"/>
<keyword evidence="2" id="KW-0472">Membrane</keyword>
<reference evidence="4" key="1">
    <citation type="journal article" date="2019" name="Int. J. Syst. Evol. Microbiol.">
        <title>The Global Catalogue of Microorganisms (GCM) 10K type strain sequencing project: providing services to taxonomists for standard genome sequencing and annotation.</title>
        <authorList>
            <consortium name="The Broad Institute Genomics Platform"/>
            <consortium name="The Broad Institute Genome Sequencing Center for Infectious Disease"/>
            <person name="Wu L."/>
            <person name="Ma J."/>
        </authorList>
    </citation>
    <scope>NUCLEOTIDE SEQUENCE [LARGE SCALE GENOMIC DNA]</scope>
    <source>
        <strain evidence="4">JCM 4816</strain>
    </source>
</reference>
<dbReference type="Proteomes" id="UP001501455">
    <property type="component" value="Unassembled WGS sequence"/>
</dbReference>
<comment type="caution">
    <text evidence="3">The sequence shown here is derived from an EMBL/GenBank/DDBJ whole genome shotgun (WGS) entry which is preliminary data.</text>
</comment>
<accession>A0ABP6UGW9</accession>
<protein>
    <submittedName>
        <fullName evidence="3">Uncharacterized protein</fullName>
    </submittedName>
</protein>